<sequence>MKYPKAIIDTQALNHNIKLIRKLAPHSKIIAVVKANAYGHGLIEVSRAIYSNVEGIGVARIAEAERLRDAGIENNILLLEGFLGAVELFKLNELKLSTAVNSFEQVELIERYNDNLHNLNIWIKFNTGMNRLGLDPQEVLEVKARLAKLSCVKEINLMTHLANADDLTKNDYTHYQLNKYNDVSDKLQIGRSISASSGVLYFPETRTEWIRPGIIMYGISPNNTPIKDLGFKPAMHLETTILQIVKLKAGQILENTDFQASQDTYIGVIALGYGDGYPHTAPAGTPFLINGRLVELVGKVEVDTICVNLGPELVDKVGDKVTVFGNDLPVEQVAQYINVINYEMTTALTARVKHEFKIN</sequence>
<evidence type="ECO:0000259" key="11">
    <source>
        <dbReference type="SMART" id="SM01005"/>
    </source>
</evidence>
<accession>A0A3A1YB58</accession>
<comment type="pathway">
    <text evidence="3">Cell wall biogenesis; peptidoglycan biosynthesis.</text>
</comment>
<evidence type="ECO:0000256" key="5">
    <source>
        <dbReference type="ARBA" id="ARBA00013089"/>
    </source>
</evidence>
<organism evidence="12 13">
    <name type="scientific">Psittacicella hinzii</name>
    <dbReference type="NCBI Taxonomy" id="2028575"/>
    <lineage>
        <taxon>Bacteria</taxon>
        <taxon>Pseudomonadati</taxon>
        <taxon>Pseudomonadota</taxon>
        <taxon>Gammaproteobacteria</taxon>
        <taxon>Pasteurellales</taxon>
        <taxon>Psittacicellaceae</taxon>
        <taxon>Psittacicella</taxon>
    </lineage>
</organism>
<dbReference type="InterPro" id="IPR009006">
    <property type="entry name" value="Ala_racemase/Decarboxylase_C"/>
</dbReference>
<feature type="binding site" evidence="9">
    <location>
        <position position="131"/>
    </location>
    <ligand>
        <name>substrate</name>
    </ligand>
</feature>
<dbReference type="InterPro" id="IPR001608">
    <property type="entry name" value="Ala_racemase_N"/>
</dbReference>
<dbReference type="InterPro" id="IPR000821">
    <property type="entry name" value="Ala_racemase"/>
</dbReference>
<comment type="caution">
    <text evidence="9">Lacks conserved residue(s) required for the propagation of feature annotation.</text>
</comment>
<dbReference type="EC" id="5.1.1.1" evidence="5 9"/>
<dbReference type="Gene3D" id="3.20.20.10">
    <property type="entry name" value="Alanine racemase"/>
    <property type="match status" value="1"/>
</dbReference>
<dbReference type="SUPFAM" id="SSF50621">
    <property type="entry name" value="Alanine racemase C-terminal domain-like"/>
    <property type="match status" value="1"/>
</dbReference>
<dbReference type="Pfam" id="PF01168">
    <property type="entry name" value="Ala_racemase_N"/>
    <property type="match status" value="1"/>
</dbReference>
<dbReference type="PANTHER" id="PTHR30511">
    <property type="entry name" value="ALANINE RACEMASE"/>
    <property type="match status" value="1"/>
</dbReference>
<reference evidence="12 13" key="1">
    <citation type="submission" date="2017-08" db="EMBL/GenBank/DDBJ databases">
        <title>Reclassification of Bisgaard taxon 37 and 44.</title>
        <authorList>
            <person name="Christensen H."/>
        </authorList>
    </citation>
    <scope>NUCLEOTIDE SEQUENCE [LARGE SCALE GENOMIC DNA]</scope>
    <source>
        <strain evidence="12 13">111</strain>
    </source>
</reference>
<comment type="similarity">
    <text evidence="4 9">Belongs to the alanine racemase family.</text>
</comment>
<dbReference type="SUPFAM" id="SSF51419">
    <property type="entry name" value="PLP-binding barrel"/>
    <property type="match status" value="1"/>
</dbReference>
<dbReference type="PANTHER" id="PTHR30511:SF4">
    <property type="entry name" value="ALANINE RACEMASE, BIOSYNTHETIC"/>
    <property type="match status" value="1"/>
</dbReference>
<evidence type="ECO:0000256" key="2">
    <source>
        <dbReference type="ARBA" id="ARBA00001933"/>
    </source>
</evidence>
<evidence type="ECO:0000256" key="10">
    <source>
        <dbReference type="PIRSR" id="PIRSR600821-50"/>
    </source>
</evidence>
<dbReference type="Pfam" id="PF00842">
    <property type="entry name" value="Ala_racemase_C"/>
    <property type="match status" value="1"/>
</dbReference>
<evidence type="ECO:0000256" key="7">
    <source>
        <dbReference type="ARBA" id="ARBA00023235"/>
    </source>
</evidence>
<comment type="caution">
    <text evidence="12">The sequence shown here is derived from an EMBL/GenBank/DDBJ whole genome shotgun (WGS) entry which is preliminary data.</text>
</comment>
<feature type="modified residue" description="N6-(pyridoxal phosphate)lysine" evidence="9 10">
    <location>
        <position position="34"/>
    </location>
</feature>
<keyword evidence="6 9" id="KW-0663">Pyridoxal phosphate</keyword>
<dbReference type="GO" id="GO:0030170">
    <property type="term" value="F:pyridoxal phosphate binding"/>
    <property type="evidence" value="ECO:0007669"/>
    <property type="project" value="UniProtKB-UniRule"/>
</dbReference>
<comment type="function">
    <text evidence="9">Catalyzes the interconversion of L-alanine and D-alanine. May also act on other amino acids.</text>
</comment>
<dbReference type="Gene3D" id="2.40.37.10">
    <property type="entry name" value="Lyase, Ornithine Decarboxylase, Chain A, domain 1"/>
    <property type="match status" value="1"/>
</dbReference>
<dbReference type="InterPro" id="IPR029066">
    <property type="entry name" value="PLP-binding_barrel"/>
</dbReference>
<dbReference type="SMART" id="SM01005">
    <property type="entry name" value="Ala_racemase_C"/>
    <property type="match status" value="1"/>
</dbReference>
<dbReference type="EMBL" id="NRJG01000164">
    <property type="protein sequence ID" value="RIY34905.1"/>
    <property type="molecule type" value="Genomic_DNA"/>
</dbReference>
<dbReference type="GO" id="GO:0030632">
    <property type="term" value="P:D-alanine biosynthetic process"/>
    <property type="evidence" value="ECO:0007669"/>
    <property type="project" value="UniProtKB-UniRule"/>
</dbReference>
<evidence type="ECO:0000256" key="8">
    <source>
        <dbReference type="ARBA" id="ARBA00037912"/>
    </source>
</evidence>
<keyword evidence="7 9" id="KW-0413">Isomerase</keyword>
<feature type="domain" description="Alanine racemase C-terminal" evidence="11">
    <location>
        <begin position="234"/>
        <end position="357"/>
    </location>
</feature>
<dbReference type="FunFam" id="3.20.20.10:FF:000002">
    <property type="entry name" value="Alanine racemase"/>
    <property type="match status" value="1"/>
</dbReference>
<dbReference type="Proteomes" id="UP000265916">
    <property type="component" value="Unassembled WGS sequence"/>
</dbReference>
<dbReference type="InterPro" id="IPR011079">
    <property type="entry name" value="Ala_racemase_C"/>
</dbReference>
<dbReference type="OrthoDB" id="9813814at2"/>
<proteinExistence type="inferred from homology"/>
<protein>
    <recommendedName>
        <fullName evidence="5 9">Alanine racemase</fullName>
        <ecNumber evidence="5 9">5.1.1.1</ecNumber>
    </recommendedName>
</protein>
<dbReference type="UniPathway" id="UPA00042">
    <property type="reaction ID" value="UER00497"/>
</dbReference>
<dbReference type="GO" id="GO:0008784">
    <property type="term" value="F:alanine racemase activity"/>
    <property type="evidence" value="ECO:0007669"/>
    <property type="project" value="UniProtKB-UniRule"/>
</dbReference>
<dbReference type="InterPro" id="IPR020622">
    <property type="entry name" value="Ala_racemase_pyridoxalP-BS"/>
</dbReference>
<name>A0A3A1YB58_9GAMM</name>
<evidence type="ECO:0000256" key="6">
    <source>
        <dbReference type="ARBA" id="ARBA00022898"/>
    </source>
</evidence>
<keyword evidence="13" id="KW-1185">Reference proteome</keyword>
<dbReference type="AlphaFoldDB" id="A0A3A1YB58"/>
<dbReference type="HAMAP" id="MF_01201">
    <property type="entry name" value="Ala_racemase"/>
    <property type="match status" value="1"/>
</dbReference>
<gene>
    <name evidence="12" type="primary">alr</name>
    <name evidence="12" type="ORF">CKF58_07460</name>
</gene>
<dbReference type="PRINTS" id="PR00992">
    <property type="entry name" value="ALARACEMASE"/>
</dbReference>
<comment type="cofactor">
    <cofactor evidence="2 9 10">
        <name>pyridoxal 5'-phosphate</name>
        <dbReference type="ChEBI" id="CHEBI:597326"/>
    </cofactor>
</comment>
<evidence type="ECO:0000256" key="9">
    <source>
        <dbReference type="HAMAP-Rule" id="MF_01201"/>
    </source>
</evidence>
<evidence type="ECO:0000256" key="4">
    <source>
        <dbReference type="ARBA" id="ARBA00007880"/>
    </source>
</evidence>
<evidence type="ECO:0000256" key="1">
    <source>
        <dbReference type="ARBA" id="ARBA00000316"/>
    </source>
</evidence>
<dbReference type="GO" id="GO:0005829">
    <property type="term" value="C:cytosol"/>
    <property type="evidence" value="ECO:0007669"/>
    <property type="project" value="TreeGrafter"/>
</dbReference>
<comment type="catalytic activity">
    <reaction evidence="1 9">
        <text>L-alanine = D-alanine</text>
        <dbReference type="Rhea" id="RHEA:20249"/>
        <dbReference type="ChEBI" id="CHEBI:57416"/>
        <dbReference type="ChEBI" id="CHEBI:57972"/>
        <dbReference type="EC" id="5.1.1.1"/>
    </reaction>
</comment>
<evidence type="ECO:0000313" key="12">
    <source>
        <dbReference type="EMBL" id="RIY34905.1"/>
    </source>
</evidence>
<dbReference type="NCBIfam" id="TIGR00492">
    <property type="entry name" value="alr"/>
    <property type="match status" value="1"/>
</dbReference>
<dbReference type="PROSITE" id="PS00395">
    <property type="entry name" value="ALANINE_RACEMASE"/>
    <property type="match status" value="1"/>
</dbReference>
<feature type="active site" description="Proton acceptor; specific for D-alanine" evidence="9">
    <location>
        <position position="34"/>
    </location>
</feature>
<evidence type="ECO:0000313" key="13">
    <source>
        <dbReference type="Proteomes" id="UP000265916"/>
    </source>
</evidence>
<dbReference type="RefSeq" id="WP_119532533.1">
    <property type="nucleotide sequence ID" value="NZ_JBHSSP010000020.1"/>
</dbReference>
<evidence type="ECO:0000256" key="3">
    <source>
        <dbReference type="ARBA" id="ARBA00004752"/>
    </source>
</evidence>
<comment type="pathway">
    <text evidence="8 9">Amino-acid biosynthesis; D-alanine biosynthesis; D-alanine from L-alanine: step 1/1.</text>
</comment>